<dbReference type="GO" id="GO:0005829">
    <property type="term" value="C:cytosol"/>
    <property type="evidence" value="ECO:0007669"/>
    <property type="project" value="TreeGrafter"/>
</dbReference>
<accession>A0A0T6ATA7</accession>
<dbReference type="GO" id="GO:0004477">
    <property type="term" value="F:methenyltetrahydrofolate cyclohydrolase activity"/>
    <property type="evidence" value="ECO:0007669"/>
    <property type="project" value="TreeGrafter"/>
</dbReference>
<protein>
    <recommendedName>
        <fullName evidence="1">Tetrahydrofolate dehydrogenase/cyclohydrolase catalytic domain-containing protein</fullName>
    </recommendedName>
</protein>
<evidence type="ECO:0000259" key="1">
    <source>
        <dbReference type="Pfam" id="PF00763"/>
    </source>
</evidence>
<dbReference type="InterPro" id="IPR020630">
    <property type="entry name" value="THF_DH/CycHdrlase_cat_dom"/>
</dbReference>
<feature type="non-terminal residue" evidence="2">
    <location>
        <position position="129"/>
    </location>
</feature>
<dbReference type="GO" id="GO:0035999">
    <property type="term" value="P:tetrahydrofolate interconversion"/>
    <property type="evidence" value="ECO:0007669"/>
    <property type="project" value="TreeGrafter"/>
</dbReference>
<dbReference type="PANTHER" id="PTHR48099">
    <property type="entry name" value="C-1-TETRAHYDROFOLATE SYNTHASE, CYTOPLASMIC-RELATED"/>
    <property type="match status" value="1"/>
</dbReference>
<reference evidence="2 3" key="1">
    <citation type="submission" date="2015-09" db="EMBL/GenBank/DDBJ databases">
        <title>Draft genome of the scarab beetle Oryctes borbonicus.</title>
        <authorList>
            <person name="Meyer J.M."/>
            <person name="Markov G.V."/>
            <person name="Baskaran P."/>
            <person name="Herrmann M."/>
            <person name="Sommer R.J."/>
            <person name="Roedelsperger C."/>
        </authorList>
    </citation>
    <scope>NUCLEOTIDE SEQUENCE [LARGE SCALE GENOMIC DNA]</scope>
    <source>
        <strain evidence="2">OB123</strain>
        <tissue evidence="2">Whole animal</tissue>
    </source>
</reference>
<dbReference type="AlphaFoldDB" id="A0A0T6ATA7"/>
<organism evidence="2 3">
    <name type="scientific">Oryctes borbonicus</name>
    <dbReference type="NCBI Taxonomy" id="1629725"/>
    <lineage>
        <taxon>Eukaryota</taxon>
        <taxon>Metazoa</taxon>
        <taxon>Ecdysozoa</taxon>
        <taxon>Arthropoda</taxon>
        <taxon>Hexapoda</taxon>
        <taxon>Insecta</taxon>
        <taxon>Pterygota</taxon>
        <taxon>Neoptera</taxon>
        <taxon>Endopterygota</taxon>
        <taxon>Coleoptera</taxon>
        <taxon>Polyphaga</taxon>
        <taxon>Scarabaeiformia</taxon>
        <taxon>Scarabaeidae</taxon>
        <taxon>Dynastinae</taxon>
        <taxon>Oryctes</taxon>
    </lineage>
</organism>
<dbReference type="Proteomes" id="UP000051574">
    <property type="component" value="Unassembled WGS sequence"/>
</dbReference>
<dbReference type="PANTHER" id="PTHR48099:SF5">
    <property type="entry name" value="C-1-TETRAHYDROFOLATE SYNTHASE, CYTOPLASMIC"/>
    <property type="match status" value="1"/>
</dbReference>
<comment type="caution">
    <text evidence="2">The sequence shown here is derived from an EMBL/GenBank/DDBJ whole genome shotgun (WGS) entry which is preliminary data.</text>
</comment>
<dbReference type="Pfam" id="PF00763">
    <property type="entry name" value="THF_DHG_CYH"/>
    <property type="match status" value="1"/>
</dbReference>
<evidence type="ECO:0000313" key="2">
    <source>
        <dbReference type="EMBL" id="KRT78337.1"/>
    </source>
</evidence>
<dbReference type="OrthoDB" id="1845775at2759"/>
<name>A0A0T6ATA7_9SCAR</name>
<dbReference type="Gene3D" id="3.40.50.10860">
    <property type="entry name" value="Leucine Dehydrogenase, chain A, domain 1"/>
    <property type="match status" value="1"/>
</dbReference>
<feature type="non-terminal residue" evidence="2">
    <location>
        <position position="1"/>
    </location>
</feature>
<dbReference type="InterPro" id="IPR046346">
    <property type="entry name" value="Aminoacid_DH-like_N_sf"/>
</dbReference>
<dbReference type="GO" id="GO:0004488">
    <property type="term" value="F:methylenetetrahydrofolate dehydrogenase (NADP+) activity"/>
    <property type="evidence" value="ECO:0007669"/>
    <property type="project" value="InterPro"/>
</dbReference>
<proteinExistence type="predicted"/>
<dbReference type="EMBL" id="LJIG01022863">
    <property type="protein sequence ID" value="KRT78337.1"/>
    <property type="molecule type" value="Genomic_DNA"/>
</dbReference>
<dbReference type="SUPFAM" id="SSF53223">
    <property type="entry name" value="Aminoacid dehydrogenase-like, N-terminal domain"/>
    <property type="match status" value="1"/>
</dbReference>
<sequence>KFMVFAIKTQFQNYQKIQTRKTFLEVSCLVLYEWNMKTRYMHVASILYKTCVLQMSSPRGQVLSGTDVSKEIRQQLTEDVAKIKTMLPGFEPGLAIVQVGGREDSNVYIRMKIKAASEIGIKAEHVQLP</sequence>
<gene>
    <name evidence="2" type="ORF">AMK59_6411</name>
</gene>
<feature type="domain" description="Tetrahydrofolate dehydrogenase/cyclohydrolase catalytic" evidence="1">
    <location>
        <begin position="63"/>
        <end position="129"/>
    </location>
</feature>
<keyword evidence="3" id="KW-1185">Reference proteome</keyword>
<evidence type="ECO:0000313" key="3">
    <source>
        <dbReference type="Proteomes" id="UP000051574"/>
    </source>
</evidence>